<dbReference type="Proteomes" id="UP000242188">
    <property type="component" value="Unassembled WGS sequence"/>
</dbReference>
<sequence>MDIVICMCLWAIGGYTVFTQQLHNTDPFFTTRPLFQQQQARPTLSGDKQRIPESDSLTRSVKQPLSEVNQRFGPVNPPAVPPPAPPPPPPPPPPVAPLVLSAISQNDLSKFKYRIPAVNKPGPEDPVIGPKDPVKKPLDTAIAPKDPVTKPLDTGLGPEDPVTKPLDTGLGPKDPVTKPLDTGLGPKNQVKKPLDTGLEPNDPVTNPPDTRLGPKDPVKTPLDTGLGPKGAQIPIPPAVEKRCPEYRSLYRRDRLILLYQEDRCEMEVRLRRDKQTRGETTSVRFRRHRQSKQDRQRASRTQGQKVVCDELPVTEVAGTKSIITRPDECKL</sequence>
<feature type="region of interest" description="Disordered" evidence="1">
    <location>
        <begin position="275"/>
        <end position="304"/>
    </location>
</feature>
<accession>A0A210PRD6</accession>
<comment type="caution">
    <text evidence="2">The sequence shown here is derived from an EMBL/GenBank/DDBJ whole genome shotgun (WGS) entry which is preliminary data.</text>
</comment>
<feature type="compositionally biased region" description="Polar residues" evidence="1">
    <location>
        <begin position="55"/>
        <end position="69"/>
    </location>
</feature>
<feature type="region of interest" description="Disordered" evidence="1">
    <location>
        <begin position="37"/>
        <end position="98"/>
    </location>
</feature>
<gene>
    <name evidence="2" type="ORF">KP79_PYT21904</name>
</gene>
<keyword evidence="3" id="KW-1185">Reference proteome</keyword>
<dbReference type="AlphaFoldDB" id="A0A210PRD6"/>
<feature type="region of interest" description="Disordered" evidence="1">
    <location>
        <begin position="117"/>
        <end position="236"/>
    </location>
</feature>
<name>A0A210PRD6_MIZYE</name>
<protein>
    <submittedName>
        <fullName evidence="2">Uncharacterized protein</fullName>
    </submittedName>
</protein>
<evidence type="ECO:0000313" key="3">
    <source>
        <dbReference type="Proteomes" id="UP000242188"/>
    </source>
</evidence>
<dbReference type="OrthoDB" id="10564800at2759"/>
<proteinExistence type="predicted"/>
<dbReference type="EMBL" id="NEDP02005547">
    <property type="protein sequence ID" value="OWF39050.1"/>
    <property type="molecule type" value="Genomic_DNA"/>
</dbReference>
<organism evidence="2 3">
    <name type="scientific">Mizuhopecten yessoensis</name>
    <name type="common">Japanese scallop</name>
    <name type="synonym">Patinopecten yessoensis</name>
    <dbReference type="NCBI Taxonomy" id="6573"/>
    <lineage>
        <taxon>Eukaryota</taxon>
        <taxon>Metazoa</taxon>
        <taxon>Spiralia</taxon>
        <taxon>Lophotrochozoa</taxon>
        <taxon>Mollusca</taxon>
        <taxon>Bivalvia</taxon>
        <taxon>Autobranchia</taxon>
        <taxon>Pteriomorphia</taxon>
        <taxon>Pectinida</taxon>
        <taxon>Pectinoidea</taxon>
        <taxon>Pectinidae</taxon>
        <taxon>Mizuhopecten</taxon>
    </lineage>
</organism>
<reference evidence="2 3" key="1">
    <citation type="journal article" date="2017" name="Nat. Ecol. Evol.">
        <title>Scallop genome provides insights into evolution of bilaterian karyotype and development.</title>
        <authorList>
            <person name="Wang S."/>
            <person name="Zhang J."/>
            <person name="Jiao W."/>
            <person name="Li J."/>
            <person name="Xun X."/>
            <person name="Sun Y."/>
            <person name="Guo X."/>
            <person name="Huan P."/>
            <person name="Dong B."/>
            <person name="Zhang L."/>
            <person name="Hu X."/>
            <person name="Sun X."/>
            <person name="Wang J."/>
            <person name="Zhao C."/>
            <person name="Wang Y."/>
            <person name="Wang D."/>
            <person name="Huang X."/>
            <person name="Wang R."/>
            <person name="Lv J."/>
            <person name="Li Y."/>
            <person name="Zhang Z."/>
            <person name="Liu B."/>
            <person name="Lu W."/>
            <person name="Hui Y."/>
            <person name="Liang J."/>
            <person name="Zhou Z."/>
            <person name="Hou R."/>
            <person name="Li X."/>
            <person name="Liu Y."/>
            <person name="Li H."/>
            <person name="Ning X."/>
            <person name="Lin Y."/>
            <person name="Zhao L."/>
            <person name="Xing Q."/>
            <person name="Dou J."/>
            <person name="Li Y."/>
            <person name="Mao J."/>
            <person name="Guo H."/>
            <person name="Dou H."/>
            <person name="Li T."/>
            <person name="Mu C."/>
            <person name="Jiang W."/>
            <person name="Fu Q."/>
            <person name="Fu X."/>
            <person name="Miao Y."/>
            <person name="Liu J."/>
            <person name="Yu Q."/>
            <person name="Li R."/>
            <person name="Liao H."/>
            <person name="Li X."/>
            <person name="Kong Y."/>
            <person name="Jiang Z."/>
            <person name="Chourrout D."/>
            <person name="Li R."/>
            <person name="Bao Z."/>
        </authorList>
    </citation>
    <scope>NUCLEOTIDE SEQUENCE [LARGE SCALE GENOMIC DNA]</scope>
    <source>
        <strain evidence="2 3">PY_sf001</strain>
    </source>
</reference>
<feature type="compositionally biased region" description="Pro residues" evidence="1">
    <location>
        <begin position="75"/>
        <end position="96"/>
    </location>
</feature>
<dbReference type="PRINTS" id="PR01217">
    <property type="entry name" value="PRICHEXTENSN"/>
</dbReference>
<evidence type="ECO:0000256" key="1">
    <source>
        <dbReference type="SAM" id="MobiDB-lite"/>
    </source>
</evidence>
<evidence type="ECO:0000313" key="2">
    <source>
        <dbReference type="EMBL" id="OWF39050.1"/>
    </source>
</evidence>